<protein>
    <submittedName>
        <fullName evidence="2">Uncharacterized protein</fullName>
    </submittedName>
</protein>
<name>A0ABV0KTQ8_9CYAN</name>
<feature type="region of interest" description="Disordered" evidence="1">
    <location>
        <begin position="1"/>
        <end position="24"/>
    </location>
</feature>
<reference evidence="2 3" key="1">
    <citation type="submission" date="2022-04" db="EMBL/GenBank/DDBJ databases">
        <title>Positive selection, recombination, and allopatry shape intraspecific diversity of widespread and dominant cyanobacteria.</title>
        <authorList>
            <person name="Wei J."/>
            <person name="Shu W."/>
            <person name="Hu C."/>
        </authorList>
    </citation>
    <scope>NUCLEOTIDE SEQUENCE [LARGE SCALE GENOMIC DNA]</scope>
    <source>
        <strain evidence="2 3">AS-A4</strain>
    </source>
</reference>
<accession>A0ABV0KTQ8</accession>
<evidence type="ECO:0000313" key="2">
    <source>
        <dbReference type="EMBL" id="MEP1062386.1"/>
    </source>
</evidence>
<comment type="caution">
    <text evidence="2">The sequence shown here is derived from an EMBL/GenBank/DDBJ whole genome shotgun (WGS) entry which is preliminary data.</text>
</comment>
<dbReference type="RefSeq" id="WP_190447086.1">
    <property type="nucleotide sequence ID" value="NZ_JAMPLM010000063.1"/>
</dbReference>
<gene>
    <name evidence="2" type="ORF">NDI38_28860</name>
</gene>
<dbReference type="EMBL" id="JAMPLM010000063">
    <property type="protein sequence ID" value="MEP1062386.1"/>
    <property type="molecule type" value="Genomic_DNA"/>
</dbReference>
<dbReference type="Proteomes" id="UP001476950">
    <property type="component" value="Unassembled WGS sequence"/>
</dbReference>
<evidence type="ECO:0000256" key="1">
    <source>
        <dbReference type="SAM" id="MobiDB-lite"/>
    </source>
</evidence>
<proteinExistence type="predicted"/>
<keyword evidence="3" id="KW-1185">Reference proteome</keyword>
<sequence length="48" mass="5351">MNSLTIDNPSLKPCQPESVTPSSKARGSMAKWFTIDNKLVCHWFPAES</sequence>
<organism evidence="2 3">
    <name type="scientific">Stenomitos frigidus AS-A4</name>
    <dbReference type="NCBI Taxonomy" id="2933935"/>
    <lineage>
        <taxon>Bacteria</taxon>
        <taxon>Bacillati</taxon>
        <taxon>Cyanobacteriota</taxon>
        <taxon>Cyanophyceae</taxon>
        <taxon>Leptolyngbyales</taxon>
        <taxon>Leptolyngbyaceae</taxon>
        <taxon>Stenomitos</taxon>
    </lineage>
</organism>
<evidence type="ECO:0000313" key="3">
    <source>
        <dbReference type="Proteomes" id="UP001476950"/>
    </source>
</evidence>